<name>A0ABD2CXJ1_VESMC</name>
<reference evidence="3 4" key="1">
    <citation type="journal article" date="2024" name="Ann. Entomol. Soc. Am.">
        <title>Genomic analyses of the southern and eastern yellowjacket wasps (Hymenoptera: Vespidae) reveal evolutionary signatures of social life.</title>
        <authorList>
            <person name="Catto M.A."/>
            <person name="Caine P.B."/>
            <person name="Orr S.E."/>
            <person name="Hunt B.G."/>
            <person name="Goodisman M.A.D."/>
        </authorList>
    </citation>
    <scope>NUCLEOTIDE SEQUENCE [LARGE SCALE GENOMIC DNA]</scope>
    <source>
        <strain evidence="3">232</strain>
        <tissue evidence="3">Head and thorax</tissue>
    </source>
</reference>
<keyword evidence="4" id="KW-1185">Reference proteome</keyword>
<protein>
    <submittedName>
        <fullName evidence="3">Uncharacterized protein</fullName>
    </submittedName>
</protein>
<evidence type="ECO:0000256" key="2">
    <source>
        <dbReference type="SAM" id="Phobius"/>
    </source>
</evidence>
<evidence type="ECO:0000313" key="4">
    <source>
        <dbReference type="Proteomes" id="UP001607303"/>
    </source>
</evidence>
<keyword evidence="2" id="KW-0812">Transmembrane</keyword>
<dbReference type="Proteomes" id="UP001607303">
    <property type="component" value="Unassembled WGS sequence"/>
</dbReference>
<dbReference type="EMBL" id="JAYRBN010000026">
    <property type="protein sequence ID" value="KAL2749863.1"/>
    <property type="molecule type" value="Genomic_DNA"/>
</dbReference>
<dbReference type="AlphaFoldDB" id="A0ABD2CXJ1"/>
<gene>
    <name evidence="3" type="ORF">V1477_001934</name>
</gene>
<evidence type="ECO:0000313" key="3">
    <source>
        <dbReference type="EMBL" id="KAL2749863.1"/>
    </source>
</evidence>
<keyword evidence="2" id="KW-1133">Transmembrane helix</keyword>
<feature type="transmembrane region" description="Helical" evidence="2">
    <location>
        <begin position="231"/>
        <end position="258"/>
    </location>
</feature>
<feature type="compositionally biased region" description="Acidic residues" evidence="1">
    <location>
        <begin position="73"/>
        <end position="90"/>
    </location>
</feature>
<sequence>MINSIDSMEYIRLSNIRETSRIGIQREGSIVYPISTKSSFSPYMLISFPSRERRKRDGEKILHLLPNNDVDVDDDVDFDDNDDDDDDDDERPSKRHTLLGYNGTRLYNSSIGRQGKIIAIVVVMDNSSSSSGGGDGGSGTTSIEAEKPLRTQSGIASLITENLPNLLLNLWRIQSRWKFIVLIFDPIKRDHHILNSIDFIRSRRSKSEPSLSLASTPLRLGNRPIVTEIGWMLWMMMVVVGGGIVVVVVVAVGTGAFVA</sequence>
<feature type="region of interest" description="Disordered" evidence="1">
    <location>
        <begin position="73"/>
        <end position="96"/>
    </location>
</feature>
<comment type="caution">
    <text evidence="3">The sequence shown here is derived from an EMBL/GenBank/DDBJ whole genome shotgun (WGS) entry which is preliminary data.</text>
</comment>
<proteinExistence type="predicted"/>
<keyword evidence="2" id="KW-0472">Membrane</keyword>
<evidence type="ECO:0000256" key="1">
    <source>
        <dbReference type="SAM" id="MobiDB-lite"/>
    </source>
</evidence>
<organism evidence="3 4">
    <name type="scientific">Vespula maculifrons</name>
    <name type="common">Eastern yellow jacket</name>
    <name type="synonym">Wasp</name>
    <dbReference type="NCBI Taxonomy" id="7453"/>
    <lineage>
        <taxon>Eukaryota</taxon>
        <taxon>Metazoa</taxon>
        <taxon>Ecdysozoa</taxon>
        <taxon>Arthropoda</taxon>
        <taxon>Hexapoda</taxon>
        <taxon>Insecta</taxon>
        <taxon>Pterygota</taxon>
        <taxon>Neoptera</taxon>
        <taxon>Endopterygota</taxon>
        <taxon>Hymenoptera</taxon>
        <taxon>Apocrita</taxon>
        <taxon>Aculeata</taxon>
        <taxon>Vespoidea</taxon>
        <taxon>Vespidae</taxon>
        <taxon>Vespinae</taxon>
        <taxon>Vespula</taxon>
    </lineage>
</organism>
<accession>A0ABD2CXJ1</accession>